<dbReference type="Proteomes" id="UP000681720">
    <property type="component" value="Unassembled WGS sequence"/>
</dbReference>
<dbReference type="EMBL" id="CAJOBI010001087">
    <property type="protein sequence ID" value="CAF3862484.1"/>
    <property type="molecule type" value="Genomic_DNA"/>
</dbReference>
<dbReference type="AlphaFoldDB" id="A0A816YPW1"/>
<accession>A0A816YPW1</accession>
<evidence type="ECO:0000313" key="4">
    <source>
        <dbReference type="EMBL" id="CAF3818713.1"/>
    </source>
</evidence>
<evidence type="ECO:0000313" key="5">
    <source>
        <dbReference type="EMBL" id="CAF3844011.1"/>
    </source>
</evidence>
<name>A0A816YPW1_9BILA</name>
<dbReference type="Proteomes" id="UP000676336">
    <property type="component" value="Unassembled WGS sequence"/>
</dbReference>
<proteinExistence type="predicted"/>
<evidence type="ECO:0000313" key="6">
    <source>
        <dbReference type="EMBL" id="CAF3862484.1"/>
    </source>
</evidence>
<comment type="caution">
    <text evidence="3">The sequence shown here is derived from an EMBL/GenBank/DDBJ whole genome shotgun (WGS) entry which is preliminary data.</text>
</comment>
<dbReference type="EMBL" id="CAJOBH010000808">
    <property type="protein sequence ID" value="CAF3818713.1"/>
    <property type="molecule type" value="Genomic_DNA"/>
</dbReference>
<evidence type="ECO:0000313" key="7">
    <source>
        <dbReference type="Proteomes" id="UP000663824"/>
    </source>
</evidence>
<evidence type="ECO:0000313" key="1">
    <source>
        <dbReference type="EMBL" id="CAF1258448.1"/>
    </source>
</evidence>
<dbReference type="EMBL" id="CAJNOV010006753">
    <property type="protein sequence ID" value="CAF1258448.1"/>
    <property type="molecule type" value="Genomic_DNA"/>
</dbReference>
<dbReference type="Proteomes" id="UP000663824">
    <property type="component" value="Unassembled WGS sequence"/>
</dbReference>
<dbReference type="Proteomes" id="UP000663855">
    <property type="component" value="Unassembled WGS sequence"/>
</dbReference>
<reference evidence="3" key="1">
    <citation type="submission" date="2021-02" db="EMBL/GenBank/DDBJ databases">
        <authorList>
            <person name="Nowell W R."/>
        </authorList>
    </citation>
    <scope>NUCLEOTIDE SEQUENCE</scope>
</reference>
<dbReference type="EMBL" id="CAJOBJ010000790">
    <property type="protein sequence ID" value="CAF3844011.1"/>
    <property type="molecule type" value="Genomic_DNA"/>
</dbReference>
<dbReference type="Proteomes" id="UP000663834">
    <property type="component" value="Unassembled WGS sequence"/>
</dbReference>
<evidence type="ECO:0000313" key="2">
    <source>
        <dbReference type="EMBL" id="CAF1475070.1"/>
    </source>
</evidence>
<dbReference type="EMBL" id="CAJNRE010018389">
    <property type="protein sequence ID" value="CAF2164794.1"/>
    <property type="molecule type" value="Genomic_DNA"/>
</dbReference>
<evidence type="ECO:0000313" key="3">
    <source>
        <dbReference type="EMBL" id="CAF2164794.1"/>
    </source>
</evidence>
<dbReference type="Proteomes" id="UP000681967">
    <property type="component" value="Unassembled WGS sequence"/>
</dbReference>
<organism evidence="3 7">
    <name type="scientific">Rotaria magnacalcarata</name>
    <dbReference type="NCBI Taxonomy" id="392030"/>
    <lineage>
        <taxon>Eukaryota</taxon>
        <taxon>Metazoa</taxon>
        <taxon>Spiralia</taxon>
        <taxon>Gnathifera</taxon>
        <taxon>Rotifera</taxon>
        <taxon>Eurotatoria</taxon>
        <taxon>Bdelloidea</taxon>
        <taxon>Philodinida</taxon>
        <taxon>Philodinidae</taxon>
        <taxon>Rotaria</taxon>
    </lineage>
</organism>
<protein>
    <submittedName>
        <fullName evidence="3">Uncharacterized protein</fullName>
    </submittedName>
</protein>
<sequence length="110" mass="11896">MFVESVFIIKLSSVNSKYSFISVLRDSTDISSVLSVIFFNTEIGASILTTLAVVGFIEGNWMLISTCSLNGSVVSIVCEFENDVDAALVVFIITVVSNPLHSLSSQIILQ</sequence>
<dbReference type="EMBL" id="CAJNOW010006103">
    <property type="protein sequence ID" value="CAF1475070.1"/>
    <property type="molecule type" value="Genomic_DNA"/>
</dbReference>
<gene>
    <name evidence="4" type="ORF">BYL167_LOCUS3977</name>
    <name evidence="1" type="ORF">CJN711_LOCUS14856</name>
    <name evidence="5" type="ORF">GIL414_LOCUS3562</name>
    <name evidence="2" type="ORF">KQP761_LOCUS13257</name>
    <name evidence="3" type="ORF">MBJ925_LOCUS33443</name>
    <name evidence="6" type="ORF">SMN809_LOCUS4622</name>
</gene>